<dbReference type="Pfam" id="PF00795">
    <property type="entry name" value="CN_hydrolase"/>
    <property type="match status" value="1"/>
</dbReference>
<evidence type="ECO:0000313" key="5">
    <source>
        <dbReference type="Proteomes" id="UP001179614"/>
    </source>
</evidence>
<comment type="similarity">
    <text evidence="1">Belongs to the carbon-nitrogen hydrolase superfamily. Nitrilase family.</text>
</comment>
<dbReference type="EMBL" id="CP089391">
    <property type="protein sequence ID" value="WBL75759.1"/>
    <property type="molecule type" value="Genomic_DNA"/>
</dbReference>
<dbReference type="InterPro" id="IPR003010">
    <property type="entry name" value="C-N_Hydrolase"/>
</dbReference>
<dbReference type="InterPro" id="IPR000132">
    <property type="entry name" value="Nitrilase/CN_hydratase_CS"/>
</dbReference>
<keyword evidence="5" id="KW-1185">Reference proteome</keyword>
<dbReference type="PROSITE" id="PS50263">
    <property type="entry name" value="CN_HYDROLASE"/>
    <property type="match status" value="1"/>
</dbReference>
<dbReference type="GO" id="GO:0016787">
    <property type="term" value="F:hydrolase activity"/>
    <property type="evidence" value="ECO:0007669"/>
    <property type="project" value="UniProtKB-KW"/>
</dbReference>
<name>A0ABY7MDV2_9BRAD</name>
<sequence length="338" mass="36682">MGIEHPKYKVAVVQAAPAWLDLDASIDKSIALIREAAEKGARLIAFPEAFIPGYPWHIWMDSPAWAIGRGFVQRYFDNSLSYDSPQAERLRDAVRKARLTAVLGLSERDGGSLYLAQWLIGPDGETIAKRRKLRPTHAERTVYGEGDGSDLAVHATADIGRIGALCCWEHLQPLSKYAMYAQNEQVHVAAWPSFSLYDPFAPALGAEVNNAASRVYAVEGSCFVLAPCATVSQAMIDELCDRPDKNALLHVGGGFAAIYGPDGSQIGDRLAPDQEGLLIAEIDLGAIGVAKNAADPAGHYSRPDVTRLLLNKKRYQRVEQFALPVDTVEPTDINAAAS</sequence>
<dbReference type="RefSeq" id="WP_270160572.1">
    <property type="nucleotide sequence ID" value="NZ_CP089391.1"/>
</dbReference>
<organism evidence="4 5">
    <name type="scientific">Bradyrhizobium xenonodulans</name>
    <dbReference type="NCBI Taxonomy" id="2736875"/>
    <lineage>
        <taxon>Bacteria</taxon>
        <taxon>Pseudomonadati</taxon>
        <taxon>Pseudomonadota</taxon>
        <taxon>Alphaproteobacteria</taxon>
        <taxon>Hyphomicrobiales</taxon>
        <taxon>Nitrobacteraceae</taxon>
        <taxon>Bradyrhizobium</taxon>
    </lineage>
</organism>
<feature type="domain" description="CN hydrolase" evidence="3">
    <location>
        <begin position="8"/>
        <end position="284"/>
    </location>
</feature>
<evidence type="ECO:0000259" key="3">
    <source>
        <dbReference type="PROSITE" id="PS50263"/>
    </source>
</evidence>
<dbReference type="CDD" id="cd07564">
    <property type="entry name" value="nitrilases_CHs"/>
    <property type="match status" value="1"/>
</dbReference>
<evidence type="ECO:0000313" key="4">
    <source>
        <dbReference type="EMBL" id="WBL75759.1"/>
    </source>
</evidence>
<dbReference type="InterPro" id="IPR036526">
    <property type="entry name" value="C-N_Hydrolase_sf"/>
</dbReference>
<accession>A0ABY7MDV2</accession>
<dbReference type="PROSITE" id="PS00920">
    <property type="entry name" value="NITRIL_CHT_1"/>
    <property type="match status" value="1"/>
</dbReference>
<gene>
    <name evidence="4" type="ORF">I3J27_22265</name>
</gene>
<dbReference type="PANTHER" id="PTHR46044:SF1">
    <property type="entry name" value="CN HYDROLASE DOMAIN-CONTAINING PROTEIN"/>
    <property type="match status" value="1"/>
</dbReference>
<dbReference type="Proteomes" id="UP001179614">
    <property type="component" value="Chromosome"/>
</dbReference>
<keyword evidence="4" id="KW-0378">Hydrolase</keyword>
<proteinExistence type="inferred from homology"/>
<dbReference type="Gene3D" id="3.60.110.10">
    <property type="entry name" value="Carbon-nitrogen hydrolase"/>
    <property type="match status" value="1"/>
</dbReference>
<dbReference type="PANTHER" id="PTHR46044">
    <property type="entry name" value="NITRILASE"/>
    <property type="match status" value="1"/>
</dbReference>
<protein>
    <submittedName>
        <fullName evidence="4">Carbon-nitrogen hydrolase family protein</fullName>
    </submittedName>
</protein>
<dbReference type="InterPro" id="IPR044149">
    <property type="entry name" value="Nitrilases_CHs"/>
</dbReference>
<feature type="active site" description="Proton acceptor" evidence="2">
    <location>
        <position position="48"/>
    </location>
</feature>
<reference evidence="4" key="1">
    <citation type="submission" date="2021-12" db="EMBL/GenBank/DDBJ databases">
        <title>Bradyrhizobium xenonodulans sp. nov.</title>
        <authorList>
            <person name="Claassens R."/>
            <person name="Venter S.N."/>
            <person name="Beukes C.W."/>
            <person name="Stepkowski T."/>
            <person name="Steenkamp E.T."/>
        </authorList>
    </citation>
    <scope>NUCLEOTIDE SEQUENCE</scope>
    <source>
        <strain evidence="4">14AB</strain>
    </source>
</reference>
<evidence type="ECO:0000256" key="2">
    <source>
        <dbReference type="PROSITE-ProRule" id="PRU10139"/>
    </source>
</evidence>
<dbReference type="PROSITE" id="PS00921">
    <property type="entry name" value="NITRIL_CHT_2"/>
    <property type="match status" value="1"/>
</dbReference>
<evidence type="ECO:0000256" key="1">
    <source>
        <dbReference type="ARBA" id="ARBA00008129"/>
    </source>
</evidence>
<dbReference type="SUPFAM" id="SSF56317">
    <property type="entry name" value="Carbon-nitrogen hydrolase"/>
    <property type="match status" value="1"/>
</dbReference>